<dbReference type="PANTHER" id="PTHR42107">
    <property type="entry name" value="YALI0D24453P"/>
    <property type="match status" value="1"/>
</dbReference>
<feature type="region of interest" description="Disordered" evidence="1">
    <location>
        <begin position="1"/>
        <end position="71"/>
    </location>
</feature>
<feature type="region of interest" description="Disordered" evidence="1">
    <location>
        <begin position="572"/>
        <end position="714"/>
    </location>
</feature>
<dbReference type="AlphaFoldDB" id="A0A9W9CB91"/>
<keyword evidence="3" id="KW-1185">Reference proteome</keyword>
<organism evidence="2 3">
    <name type="scientific">Didymosphaeria variabile</name>
    <dbReference type="NCBI Taxonomy" id="1932322"/>
    <lineage>
        <taxon>Eukaryota</taxon>
        <taxon>Fungi</taxon>
        <taxon>Dikarya</taxon>
        <taxon>Ascomycota</taxon>
        <taxon>Pezizomycotina</taxon>
        <taxon>Dothideomycetes</taxon>
        <taxon>Pleosporomycetidae</taxon>
        <taxon>Pleosporales</taxon>
        <taxon>Massarineae</taxon>
        <taxon>Didymosphaeriaceae</taxon>
        <taxon>Didymosphaeria</taxon>
    </lineage>
</organism>
<dbReference type="Proteomes" id="UP001140513">
    <property type="component" value="Unassembled WGS sequence"/>
</dbReference>
<feature type="compositionally biased region" description="Acidic residues" evidence="1">
    <location>
        <begin position="460"/>
        <end position="504"/>
    </location>
</feature>
<feature type="compositionally biased region" description="Polar residues" evidence="1">
    <location>
        <begin position="372"/>
        <end position="393"/>
    </location>
</feature>
<evidence type="ECO:0000313" key="2">
    <source>
        <dbReference type="EMBL" id="KAJ4353675.1"/>
    </source>
</evidence>
<gene>
    <name evidence="2" type="ORF">N0V89_005405</name>
</gene>
<feature type="compositionally biased region" description="Polar residues" evidence="1">
    <location>
        <begin position="1"/>
        <end position="11"/>
    </location>
</feature>
<name>A0A9W9CB91_9PLEO</name>
<reference evidence="2" key="1">
    <citation type="submission" date="2022-10" db="EMBL/GenBank/DDBJ databases">
        <title>Tapping the CABI collections for fungal endophytes: first genome assemblies for Collariella, Neodidymelliopsis, Ascochyta clinopodiicola, Didymella pomorum, Didymosphaeria variabile, Neocosmospora piperis and Neocucurbitaria cava.</title>
        <authorList>
            <person name="Hill R."/>
        </authorList>
    </citation>
    <scope>NUCLEOTIDE SEQUENCE</scope>
    <source>
        <strain evidence="2">IMI 356815</strain>
    </source>
</reference>
<evidence type="ECO:0008006" key="4">
    <source>
        <dbReference type="Google" id="ProtNLM"/>
    </source>
</evidence>
<feature type="compositionally biased region" description="Pro residues" evidence="1">
    <location>
        <begin position="681"/>
        <end position="691"/>
    </location>
</feature>
<protein>
    <recommendedName>
        <fullName evidence="4">WHIM1 domain-containing protein</fullName>
    </recommendedName>
</protein>
<dbReference type="OrthoDB" id="349045at2759"/>
<accession>A0A9W9CB91</accession>
<comment type="caution">
    <text evidence="2">The sequence shown here is derived from an EMBL/GenBank/DDBJ whole genome shotgun (WGS) entry which is preliminary data.</text>
</comment>
<feature type="compositionally biased region" description="Basic and acidic residues" evidence="1">
    <location>
        <begin position="423"/>
        <end position="440"/>
    </location>
</feature>
<feature type="region of interest" description="Disordered" evidence="1">
    <location>
        <begin position="352"/>
        <end position="558"/>
    </location>
</feature>
<proteinExistence type="predicted"/>
<dbReference type="RefSeq" id="XP_056071449.1">
    <property type="nucleotide sequence ID" value="XM_056214182.1"/>
</dbReference>
<dbReference type="GeneID" id="80908935"/>
<feature type="compositionally biased region" description="Pro residues" evidence="1">
    <location>
        <begin position="617"/>
        <end position="638"/>
    </location>
</feature>
<feature type="compositionally biased region" description="Low complexity" evidence="1">
    <location>
        <begin position="701"/>
        <end position="714"/>
    </location>
</feature>
<evidence type="ECO:0000256" key="1">
    <source>
        <dbReference type="SAM" id="MobiDB-lite"/>
    </source>
</evidence>
<sequence length="714" mass="78219">MSSDSDLSTPPATDDEMPVEAPPSKATKGPQKKKKNGTILSFFDKKQRSPTPPPRKKRAPSPPHEPVPEDNPDIAFIVMFRSRFADAFPTKCPHLGPQDLERGVTGDLPTSEVESLLCALLGLVNNRKKPVEKGHYGRALEEAVQTQKLQWPRKWNQQNPLHGGRNFNNMSSTDRVSILLPISGARTNSLQLDLLKALVLWSLNQSELITNMIKDGYKSRTTKDPRDTNIPLSVQPWGRDGDKRRYWLIEGQDDTSFRVYRESNPALKHVTWWSVAGSIEEIRTLATKLEEQDGTREAKALSERMLNAIPRFEATEEKRKKRLYRAERKVRLTHPVPGFSLYEGRTRGKRMRYTFDENDDEDSEAGIRRSTRNSGRESSTGPSAPTVTASGRQVRSRATGMYGESLLSGQTTELASPATGDYVRSDGSEEPERPAHDRSTRAANRGAGATHTQKRNFEPYNEDMSEEDDATSWNGDDEDEDEPDQMDLDEEEEESDEEPSDTEESPQSLVVHLKIGKEASSSLAEVPSPTKEDDVEVEEPSQSVPVTSGPPLTGMDAARTLPIPASVPAPAATAAAPLQPLPPPTSLIAQIAPQDNPLPAPEPIALPSIIPTAQPNGLPPQPLEPAAFPPAPAPPSAPVAPIAPVTQRPLPTAEPHNLPPLGSLFNAPTPPYNAQEAPKPQVQPPFPPTNPEAPCSPKQYAHTLPAATPAAHWQ</sequence>
<dbReference type="PANTHER" id="PTHR42107:SF1">
    <property type="entry name" value="WHIM1 DOMAIN-CONTAINING PROTEIN"/>
    <property type="match status" value="1"/>
</dbReference>
<evidence type="ECO:0000313" key="3">
    <source>
        <dbReference type="Proteomes" id="UP001140513"/>
    </source>
</evidence>
<dbReference type="EMBL" id="JAPEUX010000004">
    <property type="protein sequence ID" value="KAJ4353675.1"/>
    <property type="molecule type" value="Genomic_DNA"/>
</dbReference>